<evidence type="ECO:0000313" key="4">
    <source>
        <dbReference type="EMBL" id="GIM82236.1"/>
    </source>
</evidence>
<dbReference type="PANTHER" id="PTHR30055">
    <property type="entry name" value="HTH-TYPE TRANSCRIPTIONAL REGULATOR RUTR"/>
    <property type="match status" value="1"/>
</dbReference>
<dbReference type="GO" id="GO:0000976">
    <property type="term" value="F:transcription cis-regulatory region binding"/>
    <property type="evidence" value="ECO:0007669"/>
    <property type="project" value="TreeGrafter"/>
</dbReference>
<evidence type="ECO:0000256" key="2">
    <source>
        <dbReference type="PROSITE-ProRule" id="PRU00335"/>
    </source>
</evidence>
<name>A0A919T292_9ACTN</name>
<sequence>MPSSNRSTAAARRQEVLDAAVSVFAERGYHGASVQEVARRAAISEPYVYRLFGNREQLFTAAIEQAFELISHALGEASQRRGDASPQQLLDAMAERYIELIADGRLLRVQLHAQAAAAAEPAIQTVVRAAYRGLVTDVSRWSGAADGPVQMFFARGMLCHLVVSIGVEDDQAPWVHTLAAGIRH</sequence>
<dbReference type="PROSITE" id="PS50977">
    <property type="entry name" value="HTH_TETR_2"/>
    <property type="match status" value="1"/>
</dbReference>
<gene>
    <name evidence="4" type="ORF">Aco04nite_80570</name>
</gene>
<dbReference type="PANTHER" id="PTHR30055:SF146">
    <property type="entry name" value="HTH-TYPE TRANSCRIPTIONAL DUAL REGULATOR CECR"/>
    <property type="match status" value="1"/>
</dbReference>
<protein>
    <submittedName>
        <fullName evidence="4">TetR family transcriptional regulator</fullName>
    </submittedName>
</protein>
<dbReference type="Gene3D" id="1.10.357.10">
    <property type="entry name" value="Tetracycline Repressor, domain 2"/>
    <property type="match status" value="1"/>
</dbReference>
<keyword evidence="1 2" id="KW-0238">DNA-binding</keyword>
<evidence type="ECO:0000259" key="3">
    <source>
        <dbReference type="PROSITE" id="PS50977"/>
    </source>
</evidence>
<dbReference type="Pfam" id="PF00440">
    <property type="entry name" value="TetR_N"/>
    <property type="match status" value="1"/>
</dbReference>
<dbReference type="Proteomes" id="UP000680865">
    <property type="component" value="Unassembled WGS sequence"/>
</dbReference>
<dbReference type="RefSeq" id="WP_213002432.1">
    <property type="nucleotide sequence ID" value="NZ_BAAATW010000018.1"/>
</dbReference>
<feature type="domain" description="HTH tetR-type" evidence="3">
    <location>
        <begin position="10"/>
        <end position="70"/>
    </location>
</feature>
<organism evidence="4 5">
    <name type="scientific">Winogradskya consettensis</name>
    <dbReference type="NCBI Taxonomy" id="113560"/>
    <lineage>
        <taxon>Bacteria</taxon>
        <taxon>Bacillati</taxon>
        <taxon>Actinomycetota</taxon>
        <taxon>Actinomycetes</taxon>
        <taxon>Micromonosporales</taxon>
        <taxon>Micromonosporaceae</taxon>
        <taxon>Winogradskya</taxon>
    </lineage>
</organism>
<dbReference type="AlphaFoldDB" id="A0A919T292"/>
<comment type="caution">
    <text evidence="4">The sequence shown here is derived from an EMBL/GenBank/DDBJ whole genome shotgun (WGS) entry which is preliminary data.</text>
</comment>
<proteinExistence type="predicted"/>
<accession>A0A919T292</accession>
<reference evidence="4" key="1">
    <citation type="submission" date="2021-03" db="EMBL/GenBank/DDBJ databases">
        <title>Whole genome shotgun sequence of Actinoplanes consettensis NBRC 14913.</title>
        <authorList>
            <person name="Komaki H."/>
            <person name="Tamura T."/>
        </authorList>
    </citation>
    <scope>NUCLEOTIDE SEQUENCE</scope>
    <source>
        <strain evidence="4">NBRC 14913</strain>
    </source>
</reference>
<feature type="DNA-binding region" description="H-T-H motif" evidence="2">
    <location>
        <begin position="33"/>
        <end position="52"/>
    </location>
</feature>
<dbReference type="PRINTS" id="PR00455">
    <property type="entry name" value="HTHTETR"/>
</dbReference>
<keyword evidence="5" id="KW-1185">Reference proteome</keyword>
<dbReference type="SUPFAM" id="SSF46689">
    <property type="entry name" value="Homeodomain-like"/>
    <property type="match status" value="1"/>
</dbReference>
<dbReference type="GO" id="GO:0003700">
    <property type="term" value="F:DNA-binding transcription factor activity"/>
    <property type="evidence" value="ECO:0007669"/>
    <property type="project" value="TreeGrafter"/>
</dbReference>
<dbReference type="InterPro" id="IPR050109">
    <property type="entry name" value="HTH-type_TetR-like_transc_reg"/>
</dbReference>
<evidence type="ECO:0000256" key="1">
    <source>
        <dbReference type="ARBA" id="ARBA00023125"/>
    </source>
</evidence>
<dbReference type="InterPro" id="IPR001647">
    <property type="entry name" value="HTH_TetR"/>
</dbReference>
<dbReference type="InterPro" id="IPR009057">
    <property type="entry name" value="Homeodomain-like_sf"/>
</dbReference>
<dbReference type="EMBL" id="BOQP01000050">
    <property type="protein sequence ID" value="GIM82236.1"/>
    <property type="molecule type" value="Genomic_DNA"/>
</dbReference>
<evidence type="ECO:0000313" key="5">
    <source>
        <dbReference type="Proteomes" id="UP000680865"/>
    </source>
</evidence>